<name>A0A8X6TSN9_NEPPI</name>
<accession>A0A8X6TSN9</accession>
<dbReference type="Proteomes" id="UP000887013">
    <property type="component" value="Unassembled WGS sequence"/>
</dbReference>
<dbReference type="AlphaFoldDB" id="A0A8X6TSN9"/>
<dbReference type="EMBL" id="BMAW01065761">
    <property type="protein sequence ID" value="GFT51838.1"/>
    <property type="molecule type" value="Genomic_DNA"/>
</dbReference>
<comment type="caution">
    <text evidence="1">The sequence shown here is derived from an EMBL/GenBank/DDBJ whole genome shotgun (WGS) entry which is preliminary data.</text>
</comment>
<sequence>MEMEYMSAYHFLGPMYRLQTDGTIVGRFKKGVGSVVSVQGIQDRLSQFDPRGHRLASMGVSGRKGQQVQFWVTVLCPNGLQHRSMPPLCHLVQDTLAERKGVYNFRGIQAVQMLQKLHKKSINSVRLGCR</sequence>
<protein>
    <submittedName>
        <fullName evidence="1">Uncharacterized protein</fullName>
    </submittedName>
</protein>
<reference evidence="1" key="1">
    <citation type="submission" date="2020-08" db="EMBL/GenBank/DDBJ databases">
        <title>Multicomponent nature underlies the extraordinary mechanical properties of spider dragline silk.</title>
        <authorList>
            <person name="Kono N."/>
            <person name="Nakamura H."/>
            <person name="Mori M."/>
            <person name="Yoshida Y."/>
            <person name="Ohtoshi R."/>
            <person name="Malay A.D."/>
            <person name="Moran D.A.P."/>
            <person name="Tomita M."/>
            <person name="Numata K."/>
            <person name="Arakawa K."/>
        </authorList>
    </citation>
    <scope>NUCLEOTIDE SEQUENCE</scope>
</reference>
<proteinExistence type="predicted"/>
<organism evidence="1 2">
    <name type="scientific">Nephila pilipes</name>
    <name type="common">Giant wood spider</name>
    <name type="synonym">Nephila maculata</name>
    <dbReference type="NCBI Taxonomy" id="299642"/>
    <lineage>
        <taxon>Eukaryota</taxon>
        <taxon>Metazoa</taxon>
        <taxon>Ecdysozoa</taxon>
        <taxon>Arthropoda</taxon>
        <taxon>Chelicerata</taxon>
        <taxon>Arachnida</taxon>
        <taxon>Araneae</taxon>
        <taxon>Araneomorphae</taxon>
        <taxon>Entelegynae</taxon>
        <taxon>Araneoidea</taxon>
        <taxon>Nephilidae</taxon>
        <taxon>Nephila</taxon>
    </lineage>
</organism>
<keyword evidence="2" id="KW-1185">Reference proteome</keyword>
<evidence type="ECO:0000313" key="2">
    <source>
        <dbReference type="Proteomes" id="UP000887013"/>
    </source>
</evidence>
<evidence type="ECO:0000313" key="1">
    <source>
        <dbReference type="EMBL" id="GFT51838.1"/>
    </source>
</evidence>
<gene>
    <name evidence="1" type="ORF">NPIL_262701</name>
</gene>